<name>E0W1K8_PEDHC</name>
<evidence type="ECO:0000256" key="1">
    <source>
        <dbReference type="SAM" id="Phobius"/>
    </source>
</evidence>
<keyword evidence="1" id="KW-1133">Transmembrane helix</keyword>
<dbReference type="EMBL" id="AAZO01007042">
    <property type="status" value="NOT_ANNOTATED_CDS"/>
    <property type="molecule type" value="Genomic_DNA"/>
</dbReference>
<dbReference type="EnsemblMetazoa" id="PHUM578650-RA">
    <property type="protein sequence ID" value="PHUM578650-PA"/>
    <property type="gene ID" value="PHUM578650"/>
</dbReference>
<reference evidence="3" key="3">
    <citation type="submission" date="2020-05" db="UniProtKB">
        <authorList>
            <consortium name="EnsemblMetazoa"/>
        </authorList>
    </citation>
    <scope>IDENTIFICATION</scope>
    <source>
        <strain evidence="3">USDA</strain>
    </source>
</reference>
<protein>
    <submittedName>
        <fullName evidence="2 3">Uncharacterized protein</fullName>
    </submittedName>
</protein>
<dbReference type="GeneID" id="8239589"/>
<dbReference type="EMBL" id="AAZO01007041">
    <property type="status" value="NOT_ANNOTATED_CDS"/>
    <property type="molecule type" value="Genomic_DNA"/>
</dbReference>
<keyword evidence="1" id="KW-0472">Membrane</keyword>
<dbReference type="InParanoid" id="E0W1K8"/>
<feature type="transmembrane region" description="Helical" evidence="1">
    <location>
        <begin position="20"/>
        <end position="39"/>
    </location>
</feature>
<sequence>MNYQNHPDEECLNKTKEKMIYDRQLTTATPFLIFLTRNFKQKERDRRRKSQEILFLNFPSTNDDSQQRILSPKCEKKVKKKFK</sequence>
<evidence type="ECO:0000313" key="4">
    <source>
        <dbReference type="Proteomes" id="UP000009046"/>
    </source>
</evidence>
<dbReference type="AlphaFoldDB" id="E0W1K8"/>
<organism>
    <name type="scientific">Pediculus humanus subsp. corporis</name>
    <name type="common">Body louse</name>
    <dbReference type="NCBI Taxonomy" id="121224"/>
    <lineage>
        <taxon>Eukaryota</taxon>
        <taxon>Metazoa</taxon>
        <taxon>Ecdysozoa</taxon>
        <taxon>Arthropoda</taxon>
        <taxon>Hexapoda</taxon>
        <taxon>Insecta</taxon>
        <taxon>Pterygota</taxon>
        <taxon>Neoptera</taxon>
        <taxon>Paraneoptera</taxon>
        <taxon>Psocodea</taxon>
        <taxon>Troctomorpha</taxon>
        <taxon>Phthiraptera</taxon>
        <taxon>Anoplura</taxon>
        <taxon>Pediculidae</taxon>
        <taxon>Pediculus</taxon>
    </lineage>
</organism>
<keyword evidence="4" id="KW-1185">Reference proteome</keyword>
<reference evidence="2" key="2">
    <citation type="submission" date="2007-04" db="EMBL/GenBank/DDBJ databases">
        <title>The genome of the human body louse.</title>
        <authorList>
            <consortium name="The Human Body Louse Genome Consortium"/>
            <person name="Kirkness E."/>
            <person name="Walenz B."/>
            <person name="Hass B."/>
            <person name="Bruggner R."/>
            <person name="Strausberg R."/>
        </authorList>
    </citation>
    <scope>NUCLEOTIDE SEQUENCE</scope>
    <source>
        <strain evidence="2">USDA</strain>
    </source>
</reference>
<dbReference type="CTD" id="8239589"/>
<keyword evidence="1" id="KW-0812">Transmembrane</keyword>
<reference evidence="2" key="1">
    <citation type="submission" date="2007-04" db="EMBL/GenBank/DDBJ databases">
        <title>Annotation of Pediculus humanus corporis strain USDA.</title>
        <authorList>
            <person name="Kirkness E."/>
            <person name="Hannick L."/>
            <person name="Hass B."/>
            <person name="Bruggner R."/>
            <person name="Lawson D."/>
            <person name="Bidwell S."/>
            <person name="Joardar V."/>
            <person name="Caler E."/>
            <person name="Walenz B."/>
            <person name="Inman J."/>
            <person name="Schobel S."/>
            <person name="Galinsky K."/>
            <person name="Amedeo P."/>
            <person name="Strausberg R."/>
        </authorList>
    </citation>
    <scope>NUCLEOTIDE SEQUENCE</scope>
    <source>
        <strain evidence="2">USDA</strain>
    </source>
</reference>
<evidence type="ECO:0000313" key="3">
    <source>
        <dbReference type="EnsemblMetazoa" id="PHUM578650-PA"/>
    </source>
</evidence>
<dbReference type="Proteomes" id="UP000009046">
    <property type="component" value="Unassembled WGS sequence"/>
</dbReference>
<dbReference type="RefSeq" id="XP_002432252.1">
    <property type="nucleotide sequence ID" value="XM_002432207.1"/>
</dbReference>
<dbReference type="VEuPathDB" id="VectorBase:PHUM578650"/>
<evidence type="ECO:0000313" key="2">
    <source>
        <dbReference type="EMBL" id="EEB19514.1"/>
    </source>
</evidence>
<dbReference type="HOGENOM" id="CLU_2545353_0_0_1"/>
<accession>E0W1K8</accession>
<dbReference type="EMBL" id="DS235871">
    <property type="protein sequence ID" value="EEB19514.1"/>
    <property type="molecule type" value="Genomic_DNA"/>
</dbReference>
<gene>
    <name evidence="3" type="primary">8239589</name>
    <name evidence="2" type="ORF">Phum_PHUM578650</name>
</gene>
<dbReference type="KEGG" id="phu:Phum_PHUM578650"/>
<proteinExistence type="predicted"/>